<feature type="domain" description="Fibronectin type-III" evidence="3">
    <location>
        <begin position="256"/>
        <end position="342"/>
    </location>
</feature>
<feature type="domain" description="Fibronectin type-III" evidence="3">
    <location>
        <begin position="799"/>
        <end position="893"/>
    </location>
</feature>
<protein>
    <recommendedName>
        <fullName evidence="3">Fibronectin type-III domain-containing protein</fullName>
    </recommendedName>
</protein>
<dbReference type="Pfam" id="PF24681">
    <property type="entry name" value="Kelch_KLHDC2_KLHL20_DRC7"/>
    <property type="match status" value="1"/>
</dbReference>
<dbReference type="SUPFAM" id="SSF49265">
    <property type="entry name" value="Fibronectin type III"/>
    <property type="match status" value="3"/>
</dbReference>
<feature type="signal peptide" evidence="2">
    <location>
        <begin position="1"/>
        <end position="17"/>
    </location>
</feature>
<dbReference type="PANTHER" id="PTHR23244">
    <property type="entry name" value="KELCH REPEAT DOMAIN"/>
    <property type="match status" value="1"/>
</dbReference>
<reference evidence="4 5" key="1">
    <citation type="submission" date="2019-07" db="EMBL/GenBank/DDBJ databases">
        <title>Genomics analysis of Aphanomyces spp. identifies a new class of oomycete effector associated with host adaptation.</title>
        <authorList>
            <person name="Gaulin E."/>
        </authorList>
    </citation>
    <scope>NUCLEOTIDE SEQUENCE [LARGE SCALE GENOMIC DNA]</scope>
    <source>
        <strain evidence="4 5">ATCC 201684</strain>
    </source>
</reference>
<dbReference type="InterPro" id="IPR015915">
    <property type="entry name" value="Kelch-typ_b-propeller"/>
</dbReference>
<evidence type="ECO:0000256" key="1">
    <source>
        <dbReference type="SAM" id="MobiDB-lite"/>
    </source>
</evidence>
<dbReference type="CDD" id="cd00063">
    <property type="entry name" value="FN3"/>
    <property type="match status" value="4"/>
</dbReference>
<keyword evidence="5" id="KW-1185">Reference proteome</keyword>
<evidence type="ECO:0000313" key="4">
    <source>
        <dbReference type="EMBL" id="KAF0723529.1"/>
    </source>
</evidence>
<dbReference type="SUPFAM" id="SSF117281">
    <property type="entry name" value="Kelch motif"/>
    <property type="match status" value="2"/>
</dbReference>
<proteinExistence type="predicted"/>
<dbReference type="Gene3D" id="2.60.40.10">
    <property type="entry name" value="Immunoglobulins"/>
    <property type="match status" value="4"/>
</dbReference>
<dbReference type="EMBL" id="VJMJ01000304">
    <property type="protein sequence ID" value="KAF0723529.1"/>
    <property type="molecule type" value="Genomic_DNA"/>
</dbReference>
<evidence type="ECO:0000259" key="3">
    <source>
        <dbReference type="PROSITE" id="PS50853"/>
    </source>
</evidence>
<evidence type="ECO:0000256" key="2">
    <source>
        <dbReference type="SAM" id="SignalP"/>
    </source>
</evidence>
<organism evidence="4 5">
    <name type="scientific">Aphanomyces euteiches</name>
    <dbReference type="NCBI Taxonomy" id="100861"/>
    <lineage>
        <taxon>Eukaryota</taxon>
        <taxon>Sar</taxon>
        <taxon>Stramenopiles</taxon>
        <taxon>Oomycota</taxon>
        <taxon>Saprolegniomycetes</taxon>
        <taxon>Saprolegniales</taxon>
        <taxon>Verrucalvaceae</taxon>
        <taxon>Aphanomyces</taxon>
    </lineage>
</organism>
<dbReference type="InterPro" id="IPR003961">
    <property type="entry name" value="FN3_dom"/>
</dbReference>
<dbReference type="Proteomes" id="UP000481153">
    <property type="component" value="Unassembled WGS sequence"/>
</dbReference>
<dbReference type="InterPro" id="IPR036116">
    <property type="entry name" value="FN3_sf"/>
</dbReference>
<comment type="caution">
    <text evidence="4">The sequence shown here is derived from an EMBL/GenBank/DDBJ whole genome shotgun (WGS) entry which is preliminary data.</text>
</comment>
<accession>A0A6G0W8N9</accession>
<evidence type="ECO:0000313" key="5">
    <source>
        <dbReference type="Proteomes" id="UP000481153"/>
    </source>
</evidence>
<dbReference type="VEuPathDB" id="FungiDB:AeMF1_013823"/>
<dbReference type="SMART" id="SM00060">
    <property type="entry name" value="FN3"/>
    <property type="match status" value="4"/>
</dbReference>
<dbReference type="Pfam" id="PF00041">
    <property type="entry name" value="fn3"/>
    <property type="match status" value="3"/>
</dbReference>
<name>A0A6G0W8N9_9STRA</name>
<feature type="chain" id="PRO_5026037507" description="Fibronectin type-III domain-containing protein" evidence="2">
    <location>
        <begin position="18"/>
        <end position="1436"/>
    </location>
</feature>
<feature type="domain" description="Fibronectin type-III" evidence="3">
    <location>
        <begin position="346"/>
        <end position="439"/>
    </location>
</feature>
<gene>
    <name evidence="4" type="ORF">Ae201684_017609</name>
</gene>
<dbReference type="Gene3D" id="2.120.10.80">
    <property type="entry name" value="Kelch-type beta propeller"/>
    <property type="match status" value="3"/>
</dbReference>
<feature type="region of interest" description="Disordered" evidence="1">
    <location>
        <begin position="712"/>
        <end position="735"/>
    </location>
</feature>
<dbReference type="PROSITE" id="PS50853">
    <property type="entry name" value="FN3"/>
    <property type="match status" value="3"/>
</dbReference>
<feature type="compositionally biased region" description="Gly residues" evidence="1">
    <location>
        <begin position="712"/>
        <end position="723"/>
    </location>
</feature>
<sequence>MLPGLFVVVATLVVAQWQPFSAPRELVITREACQVDSIAARVHWPAVDGPITAYEVQYRPVGGPKATEWIVWSNTLSGRPSGTSIPTWEVQTIQTRSVDGVTPISGGFYRVTSSYKSVLDVDTRTGLAVSPLIAFDATTQDVEAALEAIHDLVDVKVTRDGPDALGGYKWRIEFHEVDPRPMLGIHTAAIPNGLVSIVQMKEPTKVCTAACSAVVSNLVSRTSYVFRVRAGSETTWGPWSSASNVYETCNIAVPAAPTQLTLLSTTRSAITIQWTALAKPTAFKVQYRCGPEILWSLTQVTTFFVTVHDLRPNTQCQFRVSAWNEVGDGPWSHVFVARSNPGPPEPPESLVFSVVNATMLRLTWTPPLDDGGRSIQAYNVKIKALDTVGEWIELPPTLDLQVDWPPLAPYRRYGARVAATNAIGQSNWKLSNIIRSDMVRVVPTVSPEESSPKEIYLVAASQASAANREDKYYMGGTANGGQRGKDGQPGVVFLRLFGLDGRILNEETMFYHQRRQNYTIPATAAYDRAVADLYAWGGGGGSASLGTDEWAAGGGGGFTRASFPIYRNDVFEINVGGGGLGTLNGGYGGYGGGGSGGPGDFPGAGGGGATSIRLLRAGQWSLILVAPGGGGGGATAVCCSSGGGGGGVNGTAGTAPTASQIDLPLEMTIRDEFHSRFEFGDTRDFTGRSAYDQNLGYGFARYADYTTLASGGGGGSNTSGGPAGTQSSYRYGANRGPSNGVSGLGGVGGEGMKGGGGGGGGYFGGGGGGGGLEGAGGGGGSGFVLSSAVAVPVQLPVVAVVPDQVTVTPRESTLLVQWKKPTRDFDDLIVGYAVELVVGRENLDFKQLGVTTQLSFVIDSLEPATEYSVRVKLISQYNKGSYAPRVVVTTLAMPENSWRFIPPLQLMQSNVGMGFRHVDGPVVSPSPRRGHSMVVIGDYHYLFGGFGPGYPCQRGTSDVCFASSRENNELWRYHPKTQTWLQIAATGGPSPREKHTASVVGGKMLVFGGRQLQQGSFNDVWQLDVGMPVNITSTLTSSNVALNDGQDTWTTAMAATDPSKQCTKSLQIVVNLNHDCLNTLEIFLYGPGPSSAPSIQQDRITGSAAASDKTWSIDNGQGVGAGRITETFPTTRGHRAQLFGMANTSTVCLSGAQTLTFDMTSSLEPLEKFIHIPPDGIWTLQIHDREKEGLQGVLLSWQIQWTVEACTPIYQWTDVTSSIQGTPPSPRYQHSSIVVGNSLFVFGGKDAVEYQDLYRLDYVPGAANNAWTTLQPVGLSILQRRYGQLFILSEYEILLPTMGLHSDTFDDATAFVELQKQSLIHSTVAPAAINIANASSAPSQRYFAAATWWNSKLLLFGGQDNSAYLDDLWELTIAPSTMRPALVPAQICPWMFTTRQREWLASCGSTTNLNSQPCSLSTILLAAWCQQTYQTVHNLY</sequence>
<dbReference type="InterPro" id="IPR013783">
    <property type="entry name" value="Ig-like_fold"/>
</dbReference>
<keyword evidence="2" id="KW-0732">Signal</keyword>